<protein>
    <submittedName>
        <fullName evidence="1">DUF2252 domain-containing protein</fullName>
    </submittedName>
</protein>
<dbReference type="Pfam" id="PF10009">
    <property type="entry name" value="DUF2252"/>
    <property type="match status" value="1"/>
</dbReference>
<dbReference type="EMBL" id="QTLC01000068">
    <property type="protein sequence ID" value="RDY68458.1"/>
    <property type="molecule type" value="Genomic_DNA"/>
</dbReference>
<name>A0A3D8VI05_9BACI</name>
<reference evidence="1 2" key="1">
    <citation type="submission" date="2018-08" db="EMBL/GenBank/DDBJ databases">
        <title>Genome sequence of strict halophilic Halobacillus trueperi SS1 isolated from Lunsu, a salty water body of North West Himalayas.</title>
        <authorList>
            <person name="Gupta S."/>
            <person name="Sharma P."/>
            <person name="Dev K."/>
            <person name="Baumler D."/>
            <person name="Sourirajan A."/>
        </authorList>
    </citation>
    <scope>NUCLEOTIDE SEQUENCE [LARGE SCALE GENOMIC DNA]</scope>
    <source>
        <strain evidence="1 2">SS1</strain>
    </source>
</reference>
<comment type="caution">
    <text evidence="1">The sequence shown here is derived from an EMBL/GenBank/DDBJ whole genome shotgun (WGS) entry which is preliminary data.</text>
</comment>
<evidence type="ECO:0000313" key="1">
    <source>
        <dbReference type="EMBL" id="RDY68458.1"/>
    </source>
</evidence>
<dbReference type="SUPFAM" id="SSF56112">
    <property type="entry name" value="Protein kinase-like (PK-like)"/>
    <property type="match status" value="1"/>
</dbReference>
<dbReference type="InterPro" id="IPR018721">
    <property type="entry name" value="DUF2252"/>
</dbReference>
<accession>A0A3D8VI05</accession>
<dbReference type="PANTHER" id="PTHR39441">
    <property type="entry name" value="DUF2252 DOMAIN-CONTAINING PROTEIN"/>
    <property type="match status" value="1"/>
</dbReference>
<dbReference type="Proteomes" id="UP000257032">
    <property type="component" value="Unassembled WGS sequence"/>
</dbReference>
<dbReference type="PANTHER" id="PTHR39441:SF1">
    <property type="entry name" value="DUF2252 DOMAIN-CONTAINING PROTEIN"/>
    <property type="match status" value="1"/>
</dbReference>
<sequence length="446" mass="52836">MDQKVKQMLETKQMLRKNSLSTVLDKFDGDIMALTEKERKKKYNKMKADPYSFFRGSAYLFFHDTTDLPFTFHTPRDRPTWIMGDLHFNNFSVFQNENKQIVFDVDDFDEGYLGSYLYDVLRMVVSIRLMMHSLSYDDEAKEQMVHRYLKTYLKQMQAYHDRELSPEKVQFTKESAKGPVKKAINKAEQRSLSHELKKQTIINHDSIRSFDIGKDKLSSVPKHEKRLLEKAWEDYYHSLDAKKKKSKDYYRIKDVVKKTGAGIGSTGLKRYYILIEGECHEDHEDDIILEAKEARTPVPAYFFPYDEAFWNDHKHQGRRVIHTQQAMHHLSDPFLGYFTMDGKDFYVRERSPFSKDVKEKHLSDLKSVKRTVKTMAKVSAKIHARADVDIDEGMLDYHSEDSIMEAVGTEKKRFRQQLSLWAEHYEKKVYEDYDLFLEWGSERGYF</sequence>
<dbReference type="InterPro" id="IPR011009">
    <property type="entry name" value="Kinase-like_dom_sf"/>
</dbReference>
<organism evidence="1 2">
    <name type="scientific">Halobacillus trueperi</name>
    <dbReference type="NCBI Taxonomy" id="156205"/>
    <lineage>
        <taxon>Bacteria</taxon>
        <taxon>Bacillati</taxon>
        <taxon>Bacillota</taxon>
        <taxon>Bacilli</taxon>
        <taxon>Bacillales</taxon>
        <taxon>Bacillaceae</taxon>
        <taxon>Halobacillus</taxon>
    </lineage>
</organism>
<proteinExistence type="predicted"/>
<dbReference type="AlphaFoldDB" id="A0A3D8VI05"/>
<gene>
    <name evidence="1" type="ORF">DXT76_18080</name>
</gene>
<dbReference type="RefSeq" id="WP_115894970.1">
    <property type="nucleotide sequence ID" value="NZ_QTLC01000068.1"/>
</dbReference>
<evidence type="ECO:0000313" key="2">
    <source>
        <dbReference type="Proteomes" id="UP000257032"/>
    </source>
</evidence>